<dbReference type="PANTHER" id="PTHR43542:SF1">
    <property type="entry name" value="METHYLTRANSFERASE"/>
    <property type="match status" value="1"/>
</dbReference>
<dbReference type="AlphaFoldDB" id="A0A227KHJ3"/>
<dbReference type="GeneID" id="78362238"/>
<accession>A0A227KHJ3</accession>
<dbReference type="Proteomes" id="UP000214610">
    <property type="component" value="Unassembled WGS sequence"/>
</dbReference>
<dbReference type="InterPro" id="IPR029063">
    <property type="entry name" value="SAM-dependent_MTases_sf"/>
</dbReference>
<dbReference type="NCBIfam" id="TIGR00095">
    <property type="entry name" value="16S rRNA (guanine(966)-N(2))-methyltransferase RsmD"/>
    <property type="match status" value="1"/>
</dbReference>
<gene>
    <name evidence="3" type="ORF">ADH67_08970</name>
</gene>
<dbReference type="PIRSF" id="PIRSF004553">
    <property type="entry name" value="CHP00095"/>
    <property type="match status" value="1"/>
</dbReference>
<keyword evidence="4" id="KW-1185">Reference proteome</keyword>
<dbReference type="EMBL" id="NHMP01000005">
    <property type="protein sequence ID" value="OXE47280.1"/>
    <property type="molecule type" value="Genomic_DNA"/>
</dbReference>
<dbReference type="PANTHER" id="PTHR43542">
    <property type="entry name" value="METHYLTRANSFERASE"/>
    <property type="match status" value="1"/>
</dbReference>
<comment type="caution">
    <text evidence="3">The sequence shown here is derived from an EMBL/GenBank/DDBJ whole genome shotgun (WGS) entry which is preliminary data.</text>
</comment>
<dbReference type="Pfam" id="PF03602">
    <property type="entry name" value="Cons_hypoth95"/>
    <property type="match status" value="1"/>
</dbReference>
<reference evidence="4" key="1">
    <citation type="submission" date="2017-05" db="EMBL/GenBank/DDBJ databases">
        <title>Improved OligoMM genomes.</title>
        <authorList>
            <person name="Garzetti D."/>
        </authorList>
    </citation>
    <scope>NUCLEOTIDE SEQUENCE [LARGE SCALE GENOMIC DNA]</scope>
    <source>
        <strain evidence="4">YL45</strain>
    </source>
</reference>
<dbReference type="Gene3D" id="3.40.50.150">
    <property type="entry name" value="Vaccinia Virus protein VP39"/>
    <property type="match status" value="1"/>
</dbReference>
<protein>
    <submittedName>
        <fullName evidence="3">16S rRNA (Guanine(966)-N(2))-methyltransferase RsmD</fullName>
    </submittedName>
</protein>
<dbReference type="GO" id="GO:0008168">
    <property type="term" value="F:methyltransferase activity"/>
    <property type="evidence" value="ECO:0007669"/>
    <property type="project" value="UniProtKB-KW"/>
</dbReference>
<dbReference type="InterPro" id="IPR002052">
    <property type="entry name" value="DNA_methylase_N6_adenine_CS"/>
</dbReference>
<evidence type="ECO:0000256" key="1">
    <source>
        <dbReference type="ARBA" id="ARBA00022603"/>
    </source>
</evidence>
<dbReference type="GO" id="GO:0003676">
    <property type="term" value="F:nucleic acid binding"/>
    <property type="evidence" value="ECO:0007669"/>
    <property type="project" value="InterPro"/>
</dbReference>
<evidence type="ECO:0000256" key="2">
    <source>
        <dbReference type="ARBA" id="ARBA00022679"/>
    </source>
</evidence>
<proteinExistence type="predicted"/>
<dbReference type="SUPFAM" id="SSF53335">
    <property type="entry name" value="S-adenosyl-L-methionine-dependent methyltransferases"/>
    <property type="match status" value="1"/>
</dbReference>
<evidence type="ECO:0000313" key="4">
    <source>
        <dbReference type="Proteomes" id="UP000214610"/>
    </source>
</evidence>
<dbReference type="GO" id="GO:0031167">
    <property type="term" value="P:rRNA methylation"/>
    <property type="evidence" value="ECO:0007669"/>
    <property type="project" value="InterPro"/>
</dbReference>
<dbReference type="InterPro" id="IPR004398">
    <property type="entry name" value="RNA_MeTrfase_RsmD"/>
</dbReference>
<evidence type="ECO:0000313" key="3">
    <source>
        <dbReference type="EMBL" id="OXE47280.1"/>
    </source>
</evidence>
<name>A0A227KHJ3_9BURK</name>
<keyword evidence="2 3" id="KW-0808">Transferase</keyword>
<dbReference type="CDD" id="cd02440">
    <property type="entry name" value="AdoMet_MTases"/>
    <property type="match status" value="1"/>
</dbReference>
<organism evidence="3 4">
    <name type="scientific">Turicimonas muris</name>
    <dbReference type="NCBI Taxonomy" id="1796652"/>
    <lineage>
        <taxon>Bacteria</taxon>
        <taxon>Pseudomonadati</taxon>
        <taxon>Pseudomonadota</taxon>
        <taxon>Betaproteobacteria</taxon>
        <taxon>Burkholderiales</taxon>
        <taxon>Sutterellaceae</taxon>
        <taxon>Turicimonas</taxon>
    </lineage>
</organism>
<keyword evidence="1 3" id="KW-0489">Methyltransferase</keyword>
<dbReference type="PROSITE" id="PS00092">
    <property type="entry name" value="N6_MTASE"/>
    <property type="match status" value="1"/>
</dbReference>
<sequence>MKQGGKIRIIGGLWKRTPLPVLDSEGLRPTGDRQRETIFNWLNHLFGGEFSDKRSLDMFAGTGALSFEMASRGAENAVLLEKNRAAAKLIEQSKEKLNADNIHVFCDDSLKDSKAEEFGPYDIIFIDPPFALNLQEKAIQKAVPLLNFSGLIYVESPTEISDDFLDSFGLTAVKRSKGGASHLLLAQKTENKK</sequence>
<dbReference type="RefSeq" id="WP_066594365.1">
    <property type="nucleotide sequence ID" value="NZ_CAJTBZ010000010.1"/>
</dbReference>